<evidence type="ECO:0000256" key="5">
    <source>
        <dbReference type="ARBA" id="ARBA00023136"/>
    </source>
</evidence>
<evidence type="ECO:0000256" key="7">
    <source>
        <dbReference type="SAM" id="Phobius"/>
    </source>
</evidence>
<sequence>MKFPDVGAAIDRAVDWSRRRSRWFDHFWRAQERFFEVRGGLLSAAIAYYAFFAVLSLSLLALSVLGYLLELQQLYNIVEKWLSENLPIIKADSITASRQTAGLIALTALTVTGVSWVQSIRSSIRAVWLLDPEPGHPIWRIVVDFLVLVGLGLLLIATLTVTAGVEIALNWLSNGAREGPIATAIAYGGTGIGILVNMVLAAALLSGLPRLALPLKRVLPPAFWVAIGLELLKTLGTLYIRHVETRPAYQAVGTAVGLLIFLYVFNQMLLFAASWTATSSRGNVLDLADERRRVDTGVLVRIPPRPELTAAPAVVEAEPEPDPTPDAEPAHDEADVGETEPVTGIAVPDAPKAPEPDDSGARPGDESDDAEGEDEPGANEEPIEPGDREEADEPVDLAEPVANRSRSRPEPLRIWTPGPATPDRVHRSDGES</sequence>
<dbReference type="RefSeq" id="WP_142041746.1">
    <property type="nucleotide sequence ID" value="NZ_JBHTGS010000001.1"/>
</dbReference>
<keyword evidence="2" id="KW-1003">Cell membrane</keyword>
<evidence type="ECO:0000256" key="3">
    <source>
        <dbReference type="ARBA" id="ARBA00022692"/>
    </source>
</evidence>
<dbReference type="PANTHER" id="PTHR30213">
    <property type="entry name" value="INNER MEMBRANE PROTEIN YHJD"/>
    <property type="match status" value="1"/>
</dbReference>
<comment type="caution">
    <text evidence="8">The sequence shown here is derived from an EMBL/GenBank/DDBJ whole genome shotgun (WGS) entry which is preliminary data.</text>
</comment>
<dbReference type="PANTHER" id="PTHR30213:SF1">
    <property type="entry name" value="INNER MEMBRANE PROTEIN YHJD"/>
    <property type="match status" value="1"/>
</dbReference>
<dbReference type="EMBL" id="VFOW01000001">
    <property type="protein sequence ID" value="TQL77990.1"/>
    <property type="molecule type" value="Genomic_DNA"/>
</dbReference>
<evidence type="ECO:0000313" key="9">
    <source>
        <dbReference type="Proteomes" id="UP000317043"/>
    </source>
</evidence>
<evidence type="ECO:0000256" key="6">
    <source>
        <dbReference type="SAM" id="MobiDB-lite"/>
    </source>
</evidence>
<dbReference type="Proteomes" id="UP000317043">
    <property type="component" value="Unassembled WGS sequence"/>
</dbReference>
<protein>
    <submittedName>
        <fullName evidence="8">Inner membrane protein YhjD</fullName>
    </submittedName>
</protein>
<comment type="subcellular location">
    <subcellularLocation>
        <location evidence="1">Cell membrane</location>
        <topology evidence="1">Multi-pass membrane protein</topology>
    </subcellularLocation>
</comment>
<keyword evidence="5 7" id="KW-0472">Membrane</keyword>
<feature type="compositionally biased region" description="Basic and acidic residues" evidence="6">
    <location>
        <begin position="352"/>
        <end position="365"/>
    </location>
</feature>
<reference evidence="8 9" key="1">
    <citation type="submission" date="2019-06" db="EMBL/GenBank/DDBJ databases">
        <title>Sequencing the genomes of 1000 actinobacteria strains.</title>
        <authorList>
            <person name="Klenk H.-P."/>
        </authorList>
    </citation>
    <scope>NUCLEOTIDE SEQUENCE [LARGE SCALE GENOMIC DNA]</scope>
    <source>
        <strain evidence="8 9">DSM 45928</strain>
    </source>
</reference>
<feature type="transmembrane region" description="Helical" evidence="7">
    <location>
        <begin position="138"/>
        <end position="169"/>
    </location>
</feature>
<evidence type="ECO:0000256" key="4">
    <source>
        <dbReference type="ARBA" id="ARBA00022989"/>
    </source>
</evidence>
<feature type="transmembrane region" description="Helical" evidence="7">
    <location>
        <begin position="252"/>
        <end position="275"/>
    </location>
</feature>
<feature type="transmembrane region" description="Helical" evidence="7">
    <location>
        <begin position="181"/>
        <end position="202"/>
    </location>
</feature>
<dbReference type="Pfam" id="PF03631">
    <property type="entry name" value="Virul_fac_BrkB"/>
    <property type="match status" value="1"/>
</dbReference>
<dbReference type="GO" id="GO:0005886">
    <property type="term" value="C:plasma membrane"/>
    <property type="evidence" value="ECO:0007669"/>
    <property type="project" value="UniProtKB-SubCell"/>
</dbReference>
<feature type="transmembrane region" description="Helical" evidence="7">
    <location>
        <begin position="222"/>
        <end position="240"/>
    </location>
</feature>
<proteinExistence type="predicted"/>
<keyword evidence="4 7" id="KW-1133">Transmembrane helix</keyword>
<feature type="transmembrane region" description="Helical" evidence="7">
    <location>
        <begin position="46"/>
        <end position="69"/>
    </location>
</feature>
<dbReference type="InterPro" id="IPR017039">
    <property type="entry name" value="Virul_fac_BrkB"/>
</dbReference>
<dbReference type="InParanoid" id="A0A543AZQ9"/>
<feature type="compositionally biased region" description="Basic and acidic residues" evidence="6">
    <location>
        <begin position="423"/>
        <end position="432"/>
    </location>
</feature>
<evidence type="ECO:0000313" key="8">
    <source>
        <dbReference type="EMBL" id="TQL77990.1"/>
    </source>
</evidence>
<keyword evidence="9" id="KW-1185">Reference proteome</keyword>
<feature type="compositionally biased region" description="Acidic residues" evidence="6">
    <location>
        <begin position="366"/>
        <end position="396"/>
    </location>
</feature>
<evidence type="ECO:0000256" key="1">
    <source>
        <dbReference type="ARBA" id="ARBA00004651"/>
    </source>
</evidence>
<dbReference type="FunCoup" id="A0A543AZQ9">
    <property type="interactions" value="5"/>
</dbReference>
<evidence type="ECO:0000256" key="2">
    <source>
        <dbReference type="ARBA" id="ARBA00022475"/>
    </source>
</evidence>
<gene>
    <name evidence="8" type="ORF">FB566_3565</name>
</gene>
<name>A0A543AZQ9_9ACTN</name>
<dbReference type="AlphaFoldDB" id="A0A543AZQ9"/>
<dbReference type="OrthoDB" id="4127374at2"/>
<accession>A0A543AZQ9</accession>
<feature type="region of interest" description="Disordered" evidence="6">
    <location>
        <begin position="309"/>
        <end position="432"/>
    </location>
</feature>
<keyword evidence="3 7" id="KW-0812">Transmembrane</keyword>
<organism evidence="8 9">
    <name type="scientific">Stackebrandtia endophytica</name>
    <dbReference type="NCBI Taxonomy" id="1496996"/>
    <lineage>
        <taxon>Bacteria</taxon>
        <taxon>Bacillati</taxon>
        <taxon>Actinomycetota</taxon>
        <taxon>Actinomycetes</taxon>
        <taxon>Glycomycetales</taxon>
        <taxon>Glycomycetaceae</taxon>
        <taxon>Stackebrandtia</taxon>
    </lineage>
</organism>